<dbReference type="AlphaFoldDB" id="A0AAD7QRN1"/>
<organism evidence="1 2">
    <name type="scientific">Lipomyces tetrasporus</name>
    <dbReference type="NCBI Taxonomy" id="54092"/>
    <lineage>
        <taxon>Eukaryota</taxon>
        <taxon>Fungi</taxon>
        <taxon>Dikarya</taxon>
        <taxon>Ascomycota</taxon>
        <taxon>Saccharomycotina</taxon>
        <taxon>Lipomycetes</taxon>
        <taxon>Lipomycetales</taxon>
        <taxon>Lipomycetaceae</taxon>
        <taxon>Lipomyces</taxon>
    </lineage>
</organism>
<dbReference type="Proteomes" id="UP001217417">
    <property type="component" value="Unassembled WGS sequence"/>
</dbReference>
<gene>
    <name evidence="1" type="ORF">POJ06DRAFT_255283</name>
</gene>
<proteinExistence type="predicted"/>
<reference evidence="1" key="1">
    <citation type="submission" date="2023-03" db="EMBL/GenBank/DDBJ databases">
        <title>Near-Complete genome sequence of Lipomyces tetrasporous NRRL Y-64009, an oleaginous yeast capable of growing on lignocellulosic hydrolysates.</title>
        <authorList>
            <consortium name="Lawrence Berkeley National Laboratory"/>
            <person name="Jagtap S.S."/>
            <person name="Liu J.-J."/>
            <person name="Walukiewicz H.E."/>
            <person name="Pangilinan J."/>
            <person name="Lipzen A."/>
            <person name="Ahrendt S."/>
            <person name="Koriabine M."/>
            <person name="Cobaugh K."/>
            <person name="Salamov A."/>
            <person name="Yoshinaga Y."/>
            <person name="Ng V."/>
            <person name="Daum C."/>
            <person name="Grigoriev I.V."/>
            <person name="Slininger P.J."/>
            <person name="Dien B.S."/>
            <person name="Jin Y.-S."/>
            <person name="Rao C.V."/>
        </authorList>
    </citation>
    <scope>NUCLEOTIDE SEQUENCE</scope>
    <source>
        <strain evidence="1">NRRL Y-64009</strain>
    </source>
</reference>
<evidence type="ECO:0000313" key="2">
    <source>
        <dbReference type="Proteomes" id="UP001217417"/>
    </source>
</evidence>
<keyword evidence="2" id="KW-1185">Reference proteome</keyword>
<sequence length="182" mass="21413">MNGKSPDLILFHSGLWDHTFFIRAPEAVGGRVSFGRSLNWRELRFYMQRIRMVINMLREQFGDDVPMICRSVTLKKSLYSNVSIMNLDRAARFVCNELGVEMMEFGDIIRGYFQFYKDMVHIDRGPLSVMWANMMFWYLFRTQGGVEVRGRLTEMPANSTEVVNVTAQWHRCHGEFMTAKRY</sequence>
<dbReference type="GeneID" id="80883041"/>
<accession>A0AAD7QRN1</accession>
<protein>
    <submittedName>
        <fullName evidence="1">Uncharacterized protein</fullName>
    </submittedName>
</protein>
<comment type="caution">
    <text evidence="1">The sequence shown here is derived from an EMBL/GenBank/DDBJ whole genome shotgun (WGS) entry which is preliminary data.</text>
</comment>
<evidence type="ECO:0000313" key="1">
    <source>
        <dbReference type="EMBL" id="KAJ8100053.1"/>
    </source>
</evidence>
<name>A0AAD7QRN1_9ASCO</name>
<dbReference type="RefSeq" id="XP_056043503.1">
    <property type="nucleotide sequence ID" value="XM_056187875.1"/>
</dbReference>
<dbReference type="EMBL" id="JARPMG010000006">
    <property type="protein sequence ID" value="KAJ8100053.1"/>
    <property type="molecule type" value="Genomic_DNA"/>
</dbReference>